<feature type="transmembrane region" description="Helical" evidence="7">
    <location>
        <begin position="62"/>
        <end position="80"/>
    </location>
</feature>
<comment type="caution">
    <text evidence="9">The sequence shown here is derived from an EMBL/GenBank/DDBJ whole genome shotgun (WGS) entry which is preliminary data.</text>
</comment>
<keyword evidence="5 7" id="KW-1133">Transmembrane helix</keyword>
<feature type="transmembrane region" description="Helical" evidence="7">
    <location>
        <begin position="143"/>
        <end position="165"/>
    </location>
</feature>
<evidence type="ECO:0000256" key="4">
    <source>
        <dbReference type="ARBA" id="ARBA00022970"/>
    </source>
</evidence>
<feature type="transmembrane region" description="Helical" evidence="7">
    <location>
        <begin position="203"/>
        <end position="223"/>
    </location>
</feature>
<feature type="transmembrane region" description="Helical" evidence="7">
    <location>
        <begin position="172"/>
        <end position="191"/>
    </location>
</feature>
<dbReference type="EMBL" id="JAADYS010000491">
    <property type="protein sequence ID" value="KAF4469331.1"/>
    <property type="molecule type" value="Genomic_DNA"/>
</dbReference>
<reference evidence="9 10" key="1">
    <citation type="submission" date="2020-01" db="EMBL/GenBank/DDBJ databases">
        <title>Identification and distribution of gene clusters putatively required for synthesis of sphingolipid metabolism inhibitors in phylogenetically diverse species of the filamentous fungus Fusarium.</title>
        <authorList>
            <person name="Kim H.-S."/>
            <person name="Busman M."/>
            <person name="Brown D.W."/>
            <person name="Divon H."/>
            <person name="Uhlig S."/>
            <person name="Proctor R.H."/>
        </authorList>
    </citation>
    <scope>NUCLEOTIDE SEQUENCE [LARGE SCALE GENOMIC DNA]</scope>
    <source>
        <strain evidence="9 10">NRRL 20459</strain>
    </source>
</reference>
<evidence type="ECO:0000259" key="8">
    <source>
        <dbReference type="Pfam" id="PF00324"/>
    </source>
</evidence>
<accession>A0A8H4LHS8</accession>
<evidence type="ECO:0000256" key="6">
    <source>
        <dbReference type="ARBA" id="ARBA00023136"/>
    </source>
</evidence>
<dbReference type="GO" id="GO:0015171">
    <property type="term" value="F:amino acid transmembrane transporter activity"/>
    <property type="evidence" value="ECO:0007669"/>
    <property type="project" value="TreeGrafter"/>
</dbReference>
<feature type="transmembrane region" description="Helical" evidence="7">
    <location>
        <begin position="424"/>
        <end position="448"/>
    </location>
</feature>
<feature type="domain" description="Amino acid permease/ SLC12A" evidence="8">
    <location>
        <begin position="61"/>
        <end position="529"/>
    </location>
</feature>
<evidence type="ECO:0000256" key="3">
    <source>
        <dbReference type="ARBA" id="ARBA00022692"/>
    </source>
</evidence>
<evidence type="ECO:0000313" key="10">
    <source>
        <dbReference type="Proteomes" id="UP000554235"/>
    </source>
</evidence>
<proteinExistence type="predicted"/>
<dbReference type="Pfam" id="PF00324">
    <property type="entry name" value="AA_permease"/>
    <property type="match status" value="1"/>
</dbReference>
<evidence type="ECO:0000256" key="5">
    <source>
        <dbReference type="ARBA" id="ARBA00022989"/>
    </source>
</evidence>
<dbReference type="Proteomes" id="UP000554235">
    <property type="component" value="Unassembled WGS sequence"/>
</dbReference>
<evidence type="ECO:0000313" key="9">
    <source>
        <dbReference type="EMBL" id="KAF4469331.1"/>
    </source>
</evidence>
<evidence type="ECO:0000256" key="2">
    <source>
        <dbReference type="ARBA" id="ARBA00022448"/>
    </source>
</evidence>
<dbReference type="InterPro" id="IPR004840">
    <property type="entry name" value="Amino_acid_permease_CS"/>
</dbReference>
<keyword evidence="4" id="KW-0029">Amino-acid transport</keyword>
<dbReference type="InterPro" id="IPR050524">
    <property type="entry name" value="APC_YAT"/>
</dbReference>
<dbReference type="AlphaFoldDB" id="A0A8H4LHS8"/>
<dbReference type="PANTHER" id="PTHR43341:SF9">
    <property type="entry name" value="DICARBOXYLIC AMINO ACID PERMEASE"/>
    <property type="match status" value="1"/>
</dbReference>
<feature type="transmembrane region" description="Helical" evidence="7">
    <location>
        <begin position="92"/>
        <end position="116"/>
    </location>
</feature>
<keyword evidence="3 7" id="KW-0812">Transmembrane</keyword>
<evidence type="ECO:0000256" key="1">
    <source>
        <dbReference type="ARBA" id="ARBA00004141"/>
    </source>
</evidence>
<comment type="subcellular location">
    <subcellularLocation>
        <location evidence="1">Membrane</location>
        <topology evidence="1">Multi-pass membrane protein</topology>
    </subcellularLocation>
</comment>
<dbReference type="Gene3D" id="1.20.1740.10">
    <property type="entry name" value="Amino acid/polyamine transporter I"/>
    <property type="match status" value="1"/>
</dbReference>
<name>A0A8H4LHS8_9HYPO</name>
<feature type="transmembrane region" description="Helical" evidence="7">
    <location>
        <begin position="460"/>
        <end position="484"/>
    </location>
</feature>
<feature type="transmembrane region" description="Helical" evidence="7">
    <location>
        <begin position="335"/>
        <end position="362"/>
    </location>
</feature>
<dbReference type="InterPro" id="IPR004841">
    <property type="entry name" value="AA-permease/SLC12A_dom"/>
</dbReference>
<feature type="transmembrane region" description="Helical" evidence="7">
    <location>
        <begin position="395"/>
        <end position="412"/>
    </location>
</feature>
<dbReference type="PANTHER" id="PTHR43341">
    <property type="entry name" value="AMINO ACID PERMEASE"/>
    <property type="match status" value="1"/>
</dbReference>
<feature type="transmembrane region" description="Helical" evidence="7">
    <location>
        <begin position="294"/>
        <end position="315"/>
    </location>
</feature>
<dbReference type="OrthoDB" id="3900342at2759"/>
<dbReference type="PROSITE" id="PS00218">
    <property type="entry name" value="AMINO_ACID_PERMEASE_1"/>
    <property type="match status" value="1"/>
</dbReference>
<keyword evidence="2" id="KW-0813">Transport</keyword>
<evidence type="ECO:0000256" key="7">
    <source>
        <dbReference type="SAM" id="Phobius"/>
    </source>
</evidence>
<keyword evidence="10" id="KW-1185">Reference proteome</keyword>
<gene>
    <name evidence="9" type="ORF">FALBO_3773</name>
</gene>
<sequence length="658" mass="72661">MTGVEKRTSWSSPDVEKTNLGYDAGAIKATDTYERGDDDMHIRGLETSAETSLHRGLKARHITMIAIGGAIGTGLIIGTGKALAQAGPGSVFICYTLIGFVVFLVMAALGEMAAWLPMSAGFTGYASRFCDPSLGFALGWTYWFKYIIVTPNQLTAAALVIQFWVPRETVNPGVFIAIFLVVICVINYFGIRFFGELEFWLSSFKVITIVGIILFSFILMLGGGPDHDRKGFRYWKDPGAFKPYIKEGDAGKFLGFWSCMVNATFAYLGTELVGVTVAEAQNPRKTVPRAIKLTFYRILFFYCLSVLLVGMIVPYDSEELAFANKAKASASASPFVVAAEIAGVKVLPHIINACICVFVFSASNSDLYIASRTLYGLASDGSAPAIFKKTDKHGVPIYALAMSASFALLAFMNVSDDSTKVFGYFVNLTTIFGLMSWISILTTHIFWCRARKAQGLADEALPYVAPFGIWGSYGALAMCIIVALTKNYDVFVGGDFGNEKYKTFITGYLGIPVYLVCIFGHKIITKSRFIKPHEVDFYTGKDIIDREEEEFLARKAALRESEGFKRGNWFYKTPTERNCLFWLYDTANIGPTRDRNDGAKRFRDGGLTGPSAAALTFASLDVGLVSLDPADRDDEIWLARWGLWHFIDGWLVGSYRFL</sequence>
<feature type="transmembrane region" description="Helical" evidence="7">
    <location>
        <begin position="504"/>
        <end position="524"/>
    </location>
</feature>
<dbReference type="FunFam" id="1.20.1740.10:FF:000006">
    <property type="entry name" value="General amino acid permease"/>
    <property type="match status" value="1"/>
</dbReference>
<organism evidence="9 10">
    <name type="scientific">Fusarium albosuccineum</name>
    <dbReference type="NCBI Taxonomy" id="1237068"/>
    <lineage>
        <taxon>Eukaryota</taxon>
        <taxon>Fungi</taxon>
        <taxon>Dikarya</taxon>
        <taxon>Ascomycota</taxon>
        <taxon>Pezizomycotina</taxon>
        <taxon>Sordariomycetes</taxon>
        <taxon>Hypocreomycetidae</taxon>
        <taxon>Hypocreales</taxon>
        <taxon>Nectriaceae</taxon>
        <taxon>Fusarium</taxon>
        <taxon>Fusarium decemcellulare species complex</taxon>
    </lineage>
</organism>
<keyword evidence="6 7" id="KW-0472">Membrane</keyword>
<protein>
    <submittedName>
        <fullName evidence="9">Dicarboxylic amino acid permease</fullName>
    </submittedName>
</protein>
<dbReference type="GO" id="GO:0016020">
    <property type="term" value="C:membrane"/>
    <property type="evidence" value="ECO:0007669"/>
    <property type="project" value="UniProtKB-SubCell"/>
</dbReference>